<evidence type="ECO:0000256" key="1">
    <source>
        <dbReference type="ARBA" id="ARBA00022618"/>
    </source>
</evidence>
<evidence type="ECO:0000313" key="7">
    <source>
        <dbReference type="EMBL" id="PHT59874.1"/>
    </source>
</evidence>
<evidence type="ECO:0000259" key="6">
    <source>
        <dbReference type="SMART" id="SM00385"/>
    </source>
</evidence>
<protein>
    <recommendedName>
        <fullName evidence="6">Cyclin-like domain-containing protein</fullName>
    </recommendedName>
</protein>
<dbReference type="Gene3D" id="1.10.472.10">
    <property type="entry name" value="Cyclin-like"/>
    <property type="match status" value="2"/>
</dbReference>
<keyword evidence="3" id="KW-0131">Cell cycle</keyword>
<dbReference type="InterPro" id="IPR036915">
    <property type="entry name" value="Cyclin-like_sf"/>
</dbReference>
<evidence type="ECO:0000256" key="3">
    <source>
        <dbReference type="ARBA" id="ARBA00023306"/>
    </source>
</evidence>
<gene>
    <name evidence="7" type="ORF">CQW23_02237</name>
</gene>
<comment type="caution">
    <text evidence="7">The sequence shown here is derived from an EMBL/GenBank/DDBJ whole genome shotgun (WGS) entry which is preliminary data.</text>
</comment>
<evidence type="ECO:0000256" key="4">
    <source>
        <dbReference type="RuleBase" id="RU000383"/>
    </source>
</evidence>
<evidence type="ECO:0000313" key="8">
    <source>
        <dbReference type="Proteomes" id="UP000224567"/>
    </source>
</evidence>
<sequence>MWVHALRSVEEITLDSYSPWVDYDGKATQTQVCIVASTVIDSTLFCIFTVDSILLHIELFRKVPSWALGPSPETFPSPAPDASAPTANASSPTPMMSPPAPLILSSASDPEDGLAVDLENSTDKEIEMEDTEDWSVGDIDSSNKKNKLTVVEYIDNIYAYYKKVEVHYKFELMEETLYLTMNLIDRFLTVQSVIRKKLQLIGITTLFLACKYEEVSVPVVEDLILIFEKAYARKEFLEMFLKASQPDNKVKLVSFLLIELYLVEYKILRFPPSMLATAPVFTASALSEVDVDAAIADFNKLERKSIGTALFMDCVGSKPAIVSIMILCLFCKFKSKKHHLTY</sequence>
<comment type="similarity">
    <text evidence="4">Belongs to the cyclin family.</text>
</comment>
<dbReference type="InterPro" id="IPR039361">
    <property type="entry name" value="Cyclin"/>
</dbReference>
<dbReference type="GO" id="GO:0051301">
    <property type="term" value="P:cell division"/>
    <property type="evidence" value="ECO:0007669"/>
    <property type="project" value="UniProtKB-KW"/>
</dbReference>
<dbReference type="EMBL" id="MLFT02000001">
    <property type="protein sequence ID" value="PHT59874.1"/>
    <property type="molecule type" value="Genomic_DNA"/>
</dbReference>
<dbReference type="OrthoDB" id="5590282at2759"/>
<dbReference type="SUPFAM" id="SSF47954">
    <property type="entry name" value="Cyclin-like"/>
    <property type="match status" value="2"/>
</dbReference>
<feature type="domain" description="Cyclin-like" evidence="6">
    <location>
        <begin position="164"/>
        <end position="245"/>
    </location>
</feature>
<dbReference type="InterPro" id="IPR006671">
    <property type="entry name" value="Cyclin_N"/>
</dbReference>
<dbReference type="AlphaFoldDB" id="A0A2G2XQV5"/>
<evidence type="ECO:0000256" key="5">
    <source>
        <dbReference type="SAM" id="MobiDB-lite"/>
    </source>
</evidence>
<keyword evidence="2 4" id="KW-0195">Cyclin</keyword>
<dbReference type="SMART" id="SM00385">
    <property type="entry name" value="CYCLIN"/>
    <property type="match status" value="1"/>
</dbReference>
<dbReference type="FunFam" id="1.10.472.10:FF:000001">
    <property type="entry name" value="G2/mitotic-specific cyclin"/>
    <property type="match status" value="1"/>
</dbReference>
<proteinExistence type="inferred from homology"/>
<dbReference type="Pfam" id="PF00134">
    <property type="entry name" value="Cyclin_N"/>
    <property type="match status" value="1"/>
</dbReference>
<keyword evidence="1" id="KW-0132">Cell division</keyword>
<dbReference type="Proteomes" id="UP000224567">
    <property type="component" value="Unassembled WGS sequence"/>
</dbReference>
<organism evidence="7 8">
    <name type="scientific">Capsicum baccatum</name>
    <name type="common">Peruvian pepper</name>
    <dbReference type="NCBI Taxonomy" id="33114"/>
    <lineage>
        <taxon>Eukaryota</taxon>
        <taxon>Viridiplantae</taxon>
        <taxon>Streptophyta</taxon>
        <taxon>Embryophyta</taxon>
        <taxon>Tracheophyta</taxon>
        <taxon>Spermatophyta</taxon>
        <taxon>Magnoliopsida</taxon>
        <taxon>eudicotyledons</taxon>
        <taxon>Gunneridae</taxon>
        <taxon>Pentapetalae</taxon>
        <taxon>asterids</taxon>
        <taxon>lamiids</taxon>
        <taxon>Solanales</taxon>
        <taxon>Solanaceae</taxon>
        <taxon>Solanoideae</taxon>
        <taxon>Capsiceae</taxon>
        <taxon>Capsicum</taxon>
    </lineage>
</organism>
<reference evidence="8" key="2">
    <citation type="journal article" date="2017" name="J. Anim. Genet.">
        <title>Multiple reference genome sequences of hot pepper reveal the massive evolution of plant disease resistance genes by retroduplication.</title>
        <authorList>
            <person name="Kim S."/>
            <person name="Park J."/>
            <person name="Yeom S.-I."/>
            <person name="Kim Y.-M."/>
            <person name="Seo E."/>
            <person name="Kim K.-T."/>
            <person name="Kim M.-S."/>
            <person name="Lee J.M."/>
            <person name="Cheong K."/>
            <person name="Shin H.-S."/>
            <person name="Kim S.-B."/>
            <person name="Han K."/>
            <person name="Lee J."/>
            <person name="Park M."/>
            <person name="Lee H.-A."/>
            <person name="Lee H.-Y."/>
            <person name="Lee Y."/>
            <person name="Oh S."/>
            <person name="Lee J.H."/>
            <person name="Choi E."/>
            <person name="Choi E."/>
            <person name="Lee S.E."/>
            <person name="Jeon J."/>
            <person name="Kim H."/>
            <person name="Choi G."/>
            <person name="Song H."/>
            <person name="Lee J."/>
            <person name="Lee S.-C."/>
            <person name="Kwon J.-K."/>
            <person name="Lee H.-Y."/>
            <person name="Koo N."/>
            <person name="Hong Y."/>
            <person name="Kim R.W."/>
            <person name="Kang W.-H."/>
            <person name="Huh J.H."/>
            <person name="Kang B.-C."/>
            <person name="Yang T.-J."/>
            <person name="Lee Y.-H."/>
            <person name="Bennetzen J.L."/>
            <person name="Choi D."/>
        </authorList>
    </citation>
    <scope>NUCLEOTIDE SEQUENCE [LARGE SCALE GENOMIC DNA]</scope>
    <source>
        <strain evidence="8">cv. PBC81</strain>
    </source>
</reference>
<accession>A0A2G2XQV5</accession>
<dbReference type="InterPro" id="IPR013763">
    <property type="entry name" value="Cyclin-like_dom"/>
</dbReference>
<dbReference type="STRING" id="33114.A0A2G2XQV5"/>
<reference evidence="7 8" key="1">
    <citation type="journal article" date="2017" name="Genome Biol.">
        <title>New reference genome sequences of hot pepper reveal the massive evolution of plant disease-resistance genes by retroduplication.</title>
        <authorList>
            <person name="Kim S."/>
            <person name="Park J."/>
            <person name="Yeom S.I."/>
            <person name="Kim Y.M."/>
            <person name="Seo E."/>
            <person name="Kim K.T."/>
            <person name="Kim M.S."/>
            <person name="Lee J.M."/>
            <person name="Cheong K."/>
            <person name="Shin H.S."/>
            <person name="Kim S.B."/>
            <person name="Han K."/>
            <person name="Lee J."/>
            <person name="Park M."/>
            <person name="Lee H.A."/>
            <person name="Lee H.Y."/>
            <person name="Lee Y."/>
            <person name="Oh S."/>
            <person name="Lee J.H."/>
            <person name="Choi E."/>
            <person name="Choi E."/>
            <person name="Lee S.E."/>
            <person name="Jeon J."/>
            <person name="Kim H."/>
            <person name="Choi G."/>
            <person name="Song H."/>
            <person name="Lee J."/>
            <person name="Lee S.C."/>
            <person name="Kwon J.K."/>
            <person name="Lee H.Y."/>
            <person name="Koo N."/>
            <person name="Hong Y."/>
            <person name="Kim R.W."/>
            <person name="Kang W.H."/>
            <person name="Huh J.H."/>
            <person name="Kang B.C."/>
            <person name="Yang T.J."/>
            <person name="Lee Y.H."/>
            <person name="Bennetzen J.L."/>
            <person name="Choi D."/>
        </authorList>
    </citation>
    <scope>NUCLEOTIDE SEQUENCE [LARGE SCALE GENOMIC DNA]</scope>
    <source>
        <strain evidence="8">cv. PBC81</strain>
    </source>
</reference>
<feature type="compositionally biased region" description="Low complexity" evidence="5">
    <location>
        <begin position="80"/>
        <end position="94"/>
    </location>
</feature>
<feature type="region of interest" description="Disordered" evidence="5">
    <location>
        <begin position="74"/>
        <end position="102"/>
    </location>
</feature>
<name>A0A2G2XQV5_CAPBA</name>
<evidence type="ECO:0000256" key="2">
    <source>
        <dbReference type="ARBA" id="ARBA00023127"/>
    </source>
</evidence>
<keyword evidence="8" id="KW-1185">Reference proteome</keyword>
<dbReference type="PANTHER" id="PTHR10177">
    <property type="entry name" value="CYCLINS"/>
    <property type="match status" value="1"/>
</dbReference>